<protein>
    <recommendedName>
        <fullName evidence="1">Replication protein A 70 kDa DNA-binding subunit B/D first OB fold domain-containing protein</fullName>
    </recommendedName>
</protein>
<name>A0AAW1NC74_SAPOF</name>
<gene>
    <name evidence="2" type="ORF">RND81_01G026500</name>
</gene>
<dbReference type="Pfam" id="PF02721">
    <property type="entry name" value="DUF223"/>
    <property type="match status" value="1"/>
</dbReference>
<dbReference type="CDD" id="cd04480">
    <property type="entry name" value="RPA1_DBD_A_like"/>
    <property type="match status" value="1"/>
</dbReference>
<dbReference type="Gene3D" id="2.40.50.140">
    <property type="entry name" value="Nucleic acid-binding proteins"/>
    <property type="match status" value="2"/>
</dbReference>
<evidence type="ECO:0000313" key="3">
    <source>
        <dbReference type="Proteomes" id="UP001443914"/>
    </source>
</evidence>
<dbReference type="InterPro" id="IPR012340">
    <property type="entry name" value="NA-bd_OB-fold"/>
</dbReference>
<dbReference type="SUPFAM" id="SSF50249">
    <property type="entry name" value="Nucleic acid-binding proteins"/>
    <property type="match status" value="2"/>
</dbReference>
<dbReference type="AlphaFoldDB" id="A0AAW1NC74"/>
<reference evidence="2" key="1">
    <citation type="submission" date="2024-03" db="EMBL/GenBank/DDBJ databases">
        <title>WGS assembly of Saponaria officinalis var. Norfolk2.</title>
        <authorList>
            <person name="Jenkins J."/>
            <person name="Shu S."/>
            <person name="Grimwood J."/>
            <person name="Barry K."/>
            <person name="Goodstein D."/>
            <person name="Schmutz J."/>
            <person name="Leebens-Mack J."/>
            <person name="Osbourn A."/>
        </authorList>
    </citation>
    <scope>NUCLEOTIDE SEQUENCE [LARGE SCALE GENOMIC DNA]</scope>
    <source>
        <strain evidence="2">JIC</strain>
    </source>
</reference>
<evidence type="ECO:0000313" key="2">
    <source>
        <dbReference type="EMBL" id="KAK9755455.1"/>
    </source>
</evidence>
<comment type="caution">
    <text evidence="2">The sequence shown here is derived from an EMBL/GenBank/DDBJ whole genome shotgun (WGS) entry which is preliminary data.</text>
</comment>
<dbReference type="Proteomes" id="UP001443914">
    <property type="component" value="Unassembled WGS sequence"/>
</dbReference>
<dbReference type="PANTHER" id="PTHR47165:SF4">
    <property type="entry name" value="OS03G0429900 PROTEIN"/>
    <property type="match status" value="1"/>
</dbReference>
<dbReference type="InterPro" id="IPR003871">
    <property type="entry name" value="RFA1B/D_OB_1st"/>
</dbReference>
<feature type="domain" description="Replication protein A 70 kDa DNA-binding subunit B/D first OB fold" evidence="1">
    <location>
        <begin position="20"/>
        <end position="110"/>
    </location>
</feature>
<evidence type="ECO:0000259" key="1">
    <source>
        <dbReference type="Pfam" id="PF02721"/>
    </source>
</evidence>
<accession>A0AAW1NC74</accession>
<proteinExistence type="predicted"/>
<dbReference type="EMBL" id="JBDFQZ010000001">
    <property type="protein sequence ID" value="KAK9755455.1"/>
    <property type="molecule type" value="Genomic_DNA"/>
</dbReference>
<organism evidence="2 3">
    <name type="scientific">Saponaria officinalis</name>
    <name type="common">Common soapwort</name>
    <name type="synonym">Lychnis saponaria</name>
    <dbReference type="NCBI Taxonomy" id="3572"/>
    <lineage>
        <taxon>Eukaryota</taxon>
        <taxon>Viridiplantae</taxon>
        <taxon>Streptophyta</taxon>
        <taxon>Embryophyta</taxon>
        <taxon>Tracheophyta</taxon>
        <taxon>Spermatophyta</taxon>
        <taxon>Magnoliopsida</taxon>
        <taxon>eudicotyledons</taxon>
        <taxon>Gunneridae</taxon>
        <taxon>Pentapetalae</taxon>
        <taxon>Caryophyllales</taxon>
        <taxon>Caryophyllaceae</taxon>
        <taxon>Caryophylleae</taxon>
        <taxon>Saponaria</taxon>
    </lineage>
</organism>
<dbReference type="PANTHER" id="PTHR47165">
    <property type="entry name" value="OS03G0429900 PROTEIN"/>
    <property type="match status" value="1"/>
</dbReference>
<keyword evidence="3" id="KW-1185">Reference proteome</keyword>
<sequence length="345" mass="39681">MAITPILTINQLDQGVRLTQMNVRVIHKWTRPDIKDKTKTDAIELLLVDTENNIVQATIRRQLISFFASKMVVGKTYNIRNLTVGNNTGLDRATPNPCRIRFEFSSKVQETSDTSIPVHGYWFAKFEDIINGIIPTTHYIVELPVMIFEQPNPNQSKIIMMQCVETKKFEGQWRIQTTYNASAFQINPDIPEAGFYYTHAKIVDLDCTAGWYYDSCKLCWAKITKNDKGRWKCTRDGCDGNSSGLATRVPRFQVKFLVSDLMDDEAEFVIFDSQITQFIKHTAAELLAKLEKDGDQDSIPRELEAFIDKWSFVFKIEIHNKYNVCNRSHSYTVLLVRVGRTPSKK</sequence>